<sequence>MNEPPAVTEPAFVLHDHRKPRPHFDLRLEQDGVLRSWALPRGLPTDPARNRLAIAVPDHALDHLTYTDEHKFIADIGWWQPEDSNDRRLLFTLHGRGPARRYALIHTGGTSWLAHLTKDQPAA</sequence>
<protein>
    <submittedName>
        <fullName evidence="2">ATP-dependent DNA ligase</fullName>
    </submittedName>
</protein>
<evidence type="ECO:0000259" key="1">
    <source>
        <dbReference type="Pfam" id="PF13298"/>
    </source>
</evidence>
<evidence type="ECO:0000313" key="3">
    <source>
        <dbReference type="Proteomes" id="UP000681340"/>
    </source>
</evidence>
<dbReference type="GO" id="GO:0016874">
    <property type="term" value="F:ligase activity"/>
    <property type="evidence" value="ECO:0007669"/>
    <property type="project" value="UniProtKB-KW"/>
</dbReference>
<keyword evidence="3" id="KW-1185">Reference proteome</keyword>
<keyword evidence="2" id="KW-0436">Ligase</keyword>
<organism evidence="2 3">
    <name type="scientific">Actinoplanes auranticolor</name>
    <dbReference type="NCBI Taxonomy" id="47988"/>
    <lineage>
        <taxon>Bacteria</taxon>
        <taxon>Bacillati</taxon>
        <taxon>Actinomycetota</taxon>
        <taxon>Actinomycetes</taxon>
        <taxon>Micromonosporales</taxon>
        <taxon>Micromonosporaceae</taxon>
        <taxon>Actinoplanes</taxon>
    </lineage>
</organism>
<gene>
    <name evidence="2" type="primary">lig_2</name>
    <name evidence="2" type="ORF">Aau02nite_55080</name>
</gene>
<comment type="caution">
    <text evidence="2">The sequence shown here is derived from an EMBL/GenBank/DDBJ whole genome shotgun (WGS) entry which is preliminary data.</text>
</comment>
<evidence type="ECO:0000313" key="2">
    <source>
        <dbReference type="EMBL" id="GIM73250.1"/>
    </source>
</evidence>
<dbReference type="PANTHER" id="PTHR39465">
    <property type="entry name" value="DNA LIGASE D, 3'-PHOSPHOESTERASE DOMAIN"/>
    <property type="match status" value="1"/>
</dbReference>
<dbReference type="EMBL" id="BOQL01000043">
    <property type="protein sequence ID" value="GIM73250.1"/>
    <property type="molecule type" value="Genomic_DNA"/>
</dbReference>
<proteinExistence type="predicted"/>
<dbReference type="InterPro" id="IPR014144">
    <property type="entry name" value="LigD_PE_domain"/>
</dbReference>
<reference evidence="2" key="1">
    <citation type="submission" date="2021-03" db="EMBL/GenBank/DDBJ databases">
        <title>Whole genome shotgun sequence of Actinoplanes auranticolor NBRC 12245.</title>
        <authorList>
            <person name="Komaki H."/>
            <person name="Tamura T."/>
        </authorList>
    </citation>
    <scope>NUCLEOTIDE SEQUENCE</scope>
    <source>
        <strain evidence="2">NBRC 12245</strain>
    </source>
</reference>
<dbReference type="AlphaFoldDB" id="A0A919SJR4"/>
<dbReference type="Proteomes" id="UP000681340">
    <property type="component" value="Unassembled WGS sequence"/>
</dbReference>
<accession>A0A919SJR4</accession>
<dbReference type="Pfam" id="PF13298">
    <property type="entry name" value="LigD_N"/>
    <property type="match status" value="1"/>
</dbReference>
<name>A0A919SJR4_9ACTN</name>
<dbReference type="PANTHER" id="PTHR39465:SF1">
    <property type="entry name" value="DNA LIGASE D 3'-PHOSPHOESTERASE DOMAIN-CONTAINING PROTEIN"/>
    <property type="match status" value="1"/>
</dbReference>
<feature type="domain" description="DNA ligase D 3'-phosphoesterase" evidence="1">
    <location>
        <begin position="15"/>
        <end position="105"/>
    </location>
</feature>